<dbReference type="GO" id="GO:0008999">
    <property type="term" value="F:protein-N-terminal-alanine acetyltransferase activity"/>
    <property type="evidence" value="ECO:0007669"/>
    <property type="project" value="TreeGrafter"/>
</dbReference>
<dbReference type="EMBL" id="JACHXE010000002">
    <property type="protein sequence ID" value="MBB3075979.1"/>
    <property type="molecule type" value="Genomic_DNA"/>
</dbReference>
<evidence type="ECO:0000259" key="2">
    <source>
        <dbReference type="PROSITE" id="PS51186"/>
    </source>
</evidence>
<dbReference type="PANTHER" id="PTHR43441">
    <property type="entry name" value="RIBOSOMAL-PROTEIN-SERINE ACETYLTRANSFERASE"/>
    <property type="match status" value="1"/>
</dbReference>
<feature type="region of interest" description="Disordered" evidence="1">
    <location>
        <begin position="187"/>
        <end position="218"/>
    </location>
</feature>
<organism evidence="3 4">
    <name type="scientific">Streptomyces violarus</name>
    <dbReference type="NCBI Taxonomy" id="67380"/>
    <lineage>
        <taxon>Bacteria</taxon>
        <taxon>Bacillati</taxon>
        <taxon>Actinomycetota</taxon>
        <taxon>Actinomycetes</taxon>
        <taxon>Kitasatosporales</taxon>
        <taxon>Streptomycetaceae</taxon>
        <taxon>Streptomyces</taxon>
    </lineage>
</organism>
<dbReference type="InterPro" id="IPR016181">
    <property type="entry name" value="Acyl_CoA_acyltransferase"/>
</dbReference>
<dbReference type="SUPFAM" id="SSF55729">
    <property type="entry name" value="Acyl-CoA N-acyltransferases (Nat)"/>
    <property type="match status" value="1"/>
</dbReference>
<name>A0A7W5F0Y6_9ACTN</name>
<dbReference type="RefSeq" id="WP_184590832.1">
    <property type="nucleotide sequence ID" value="NZ_BMUP01000003.1"/>
</dbReference>
<sequence length="218" mass="23588">MPIPTARLRADATPTAPALILRPWSPADAAGLAALGRDDALRRWTSFAVDDETSAARWLREQRQGWEQGRRYAFAVEEVQPSGADGPLAGHVVLKDVAPGAASAEVGYWTAAHARGRGIAPRALHALTDWAFTTFAPAGLTRLELLHQADNTASCRVAEKTRYAFTTVRPAKPPAYPLEGHVHVRHLAERAVDPTSRYTGRSRKNSAEGPADSVRSAR</sequence>
<dbReference type="Pfam" id="PF13302">
    <property type="entry name" value="Acetyltransf_3"/>
    <property type="match status" value="1"/>
</dbReference>
<evidence type="ECO:0000313" key="4">
    <source>
        <dbReference type="Proteomes" id="UP000572907"/>
    </source>
</evidence>
<dbReference type="GO" id="GO:1990189">
    <property type="term" value="F:protein N-terminal-serine acetyltransferase activity"/>
    <property type="evidence" value="ECO:0007669"/>
    <property type="project" value="TreeGrafter"/>
</dbReference>
<evidence type="ECO:0000313" key="3">
    <source>
        <dbReference type="EMBL" id="MBB3075979.1"/>
    </source>
</evidence>
<dbReference type="GO" id="GO:0005737">
    <property type="term" value="C:cytoplasm"/>
    <property type="evidence" value="ECO:0007669"/>
    <property type="project" value="TreeGrafter"/>
</dbReference>
<dbReference type="PANTHER" id="PTHR43441:SF10">
    <property type="entry name" value="ACETYLTRANSFERASE"/>
    <property type="match status" value="1"/>
</dbReference>
<accession>A0A7W5F0Y6</accession>
<evidence type="ECO:0000256" key="1">
    <source>
        <dbReference type="SAM" id="MobiDB-lite"/>
    </source>
</evidence>
<dbReference type="Proteomes" id="UP000572907">
    <property type="component" value="Unassembled WGS sequence"/>
</dbReference>
<dbReference type="InterPro" id="IPR000182">
    <property type="entry name" value="GNAT_dom"/>
</dbReference>
<dbReference type="Gene3D" id="3.40.630.30">
    <property type="match status" value="1"/>
</dbReference>
<dbReference type="AlphaFoldDB" id="A0A7W5F0Y6"/>
<keyword evidence="3" id="KW-0808">Transferase</keyword>
<feature type="domain" description="N-acetyltransferase" evidence="2">
    <location>
        <begin position="19"/>
        <end position="179"/>
    </location>
</feature>
<keyword evidence="4" id="KW-1185">Reference proteome</keyword>
<protein>
    <submittedName>
        <fullName evidence="3">RimJ/RimL family protein N-acetyltransferase</fullName>
    </submittedName>
</protein>
<reference evidence="3 4" key="1">
    <citation type="submission" date="2020-08" db="EMBL/GenBank/DDBJ databases">
        <title>Genomic Encyclopedia of Type Strains, Phase III (KMG-III): the genomes of soil and plant-associated and newly described type strains.</title>
        <authorList>
            <person name="Whitman W."/>
        </authorList>
    </citation>
    <scope>NUCLEOTIDE SEQUENCE [LARGE SCALE GENOMIC DNA]</scope>
    <source>
        <strain evidence="3 4">CECT 3237</strain>
    </source>
</reference>
<dbReference type="PROSITE" id="PS51186">
    <property type="entry name" value="GNAT"/>
    <property type="match status" value="1"/>
</dbReference>
<comment type="caution">
    <text evidence="3">The sequence shown here is derived from an EMBL/GenBank/DDBJ whole genome shotgun (WGS) entry which is preliminary data.</text>
</comment>
<gene>
    <name evidence="3" type="ORF">FHS41_002456</name>
</gene>
<dbReference type="InterPro" id="IPR051908">
    <property type="entry name" value="Ribosomal_N-acetyltransferase"/>
</dbReference>
<proteinExistence type="predicted"/>